<dbReference type="InterPro" id="IPR003672">
    <property type="entry name" value="CobN/Mg_chltase"/>
</dbReference>
<dbReference type="PANTHER" id="PTHR44119">
    <property type="entry name" value="MAGNESIUM-CHELATASE SUBUNIT CHLH, CHLOROPLASTIC"/>
    <property type="match status" value="1"/>
</dbReference>
<sequence>AAAAAFVHTQDLPETDLLMAPDYAAHEAGFAAAAKKLGAAPALYHADSARAHDPRMRTLPEEIARVVRGRAANPQWIAGQMRHGFRGAAEIAWTLDQMALFAHLSGTVPTRHFDLYYEATLGDEAVRDFLDTANPRAAEAMRRRFRQLVDAGYWTTRRNSVIDAIASTESSA</sequence>
<evidence type="ECO:0000259" key="1">
    <source>
        <dbReference type="Pfam" id="PF02514"/>
    </source>
</evidence>
<dbReference type="EMBL" id="NPEX01000081">
    <property type="protein sequence ID" value="RAI43591.1"/>
    <property type="molecule type" value="Genomic_DNA"/>
</dbReference>
<dbReference type="PANTHER" id="PTHR44119:SF4">
    <property type="entry name" value="AEROBIC COBALTOCHELATASE SUBUNIT COBN"/>
    <property type="match status" value="1"/>
</dbReference>
<accession>A0A327KZC5</accession>
<comment type="caution">
    <text evidence="2">The sequence shown here is derived from an EMBL/GenBank/DDBJ whole genome shotgun (WGS) entry which is preliminary data.</text>
</comment>
<feature type="domain" description="CobN/magnesium chelatase" evidence="1">
    <location>
        <begin position="4"/>
        <end position="159"/>
    </location>
</feature>
<dbReference type="Pfam" id="PF02514">
    <property type="entry name" value="CobN-Mg_chel"/>
    <property type="match status" value="1"/>
</dbReference>
<protein>
    <recommendedName>
        <fullName evidence="1">CobN/magnesium chelatase domain-containing protein</fullName>
    </recommendedName>
</protein>
<evidence type="ECO:0000313" key="2">
    <source>
        <dbReference type="EMBL" id="RAI43591.1"/>
    </source>
</evidence>
<feature type="non-terminal residue" evidence="2">
    <location>
        <position position="1"/>
    </location>
</feature>
<name>A0A327KZC5_9BRAD</name>
<keyword evidence="3" id="KW-1185">Reference proteome</keyword>
<dbReference type="RefSeq" id="WP_210208285.1">
    <property type="nucleotide sequence ID" value="NZ_NPEX01000081.1"/>
</dbReference>
<dbReference type="AlphaFoldDB" id="A0A327KZC5"/>
<reference evidence="2 3" key="1">
    <citation type="submission" date="2017-07" db="EMBL/GenBank/DDBJ databases">
        <title>Draft Genome Sequences of Select Purple Nonsulfur Bacteria.</title>
        <authorList>
            <person name="Lasarre B."/>
            <person name="Mckinlay J.B."/>
        </authorList>
    </citation>
    <scope>NUCLEOTIDE SEQUENCE [LARGE SCALE GENOMIC DNA]</scope>
    <source>
        <strain evidence="2 3">DSM 5909</strain>
    </source>
</reference>
<dbReference type="Proteomes" id="UP000249130">
    <property type="component" value="Unassembled WGS sequence"/>
</dbReference>
<proteinExistence type="predicted"/>
<organism evidence="2 3">
    <name type="scientific">Rhodoplanes roseus</name>
    <dbReference type="NCBI Taxonomy" id="29409"/>
    <lineage>
        <taxon>Bacteria</taxon>
        <taxon>Pseudomonadati</taxon>
        <taxon>Pseudomonadota</taxon>
        <taxon>Alphaproteobacteria</taxon>
        <taxon>Hyphomicrobiales</taxon>
        <taxon>Nitrobacteraceae</taxon>
        <taxon>Rhodoplanes</taxon>
    </lineage>
</organism>
<evidence type="ECO:0000313" key="3">
    <source>
        <dbReference type="Proteomes" id="UP000249130"/>
    </source>
</evidence>
<gene>
    <name evidence="2" type="ORF">CH341_13645</name>
</gene>